<keyword evidence="12 17" id="KW-0012">Acyltransferase</keyword>
<keyword evidence="4 17" id="KW-0808">Transferase</keyword>
<feature type="active site" description="Proton donor/acceptor" evidence="14">
    <location>
        <position position="246"/>
    </location>
</feature>
<evidence type="ECO:0000256" key="3">
    <source>
        <dbReference type="ARBA" id="ARBA00013184"/>
    </source>
</evidence>
<sequence>MPEALDHDIFAIKPPGSPSHTRRASLKILSRNIDKVVLGTLLFDTWYFSPYPESVLFGHDHHSSKASLNGDARNGHLEKTIVPPCHVQDLEANPETWWPVPKTALKVYDWDGYTVWDVDGEQEKLYCQNLSLYAKLFLEQKSVFFDTSGFHYFVLTYTPPSNTASSGLNKNRVRGRRSSGSATDLGLKTQVMGFFSKENLSWDANNLACILVFPPFQHRNLGQLLMAVSYKLSGWEWEDSIIGGPEKPLSLLGRKSYLRFWSERIARYFMGQSADADGQKIFGGPSKSKASFAKEEMTVRDIGERTGMLPEDVIAALNEMKICAASSRKCKKTTELQEADRIDEVSPATMLVKRSQILAWATRNDIDLAGPVKEEGFLGEWALSDSGSGTSESAGSEIAST</sequence>
<comment type="function">
    <text evidence="13">Catalytic component of the NuA4 histone acetyltransferase (HAT) complex which is involved in epigenetic transcriptional activation of selected genes principally by acetylation of nucleosomal histones H4, H3, H2B, H2A and H2A variant H2A.Z. Acetylates histone H4 to form H4K5ac, H4K8ac, H4K12ac and H4K16ac, histone H3 to form H3K14ac, and histone H2A to form H2AK4ac and H2AK7ac. The NuA4 complex is involved in the DNA damage response and is required for chromosome segregation. The NuA4 complex plays a direct role in repair of DNA double-strand breaks (DSBs) through homologous recombination. Recruitment to promoters depends on H3K4me. Also acetylates non-histone proteins. In addition to protein acetyltransferase, can use different acyl-CoA substrates, such as 2-hydroxyisobutanoyl-CoA (2-hydroxyisobutyryl-CoA) or (2E)-butenoyl-CoA (crotonyl-CoA), and is able to mediate protein 2-hydroxyisobutyrylation and crotonylation, respectively.</text>
</comment>
<dbReference type="Pfam" id="PF17772">
    <property type="entry name" value="zf-MYST"/>
    <property type="match status" value="1"/>
</dbReference>
<evidence type="ECO:0000256" key="2">
    <source>
        <dbReference type="ARBA" id="ARBA00010107"/>
    </source>
</evidence>
<keyword evidence="10" id="KW-0804">Transcription</keyword>
<keyword evidence="7" id="KW-0862">Zinc</keyword>
<dbReference type="GO" id="GO:0008270">
    <property type="term" value="F:zinc ion binding"/>
    <property type="evidence" value="ECO:0007669"/>
    <property type="project" value="UniProtKB-KW"/>
</dbReference>
<feature type="domain" description="MYST-type HAT" evidence="16">
    <location>
        <begin position="28"/>
        <end position="362"/>
    </location>
</feature>
<dbReference type="Gene3D" id="1.10.10.10">
    <property type="entry name" value="Winged helix-like DNA-binding domain superfamily/Winged helix DNA-binding domain"/>
    <property type="match status" value="1"/>
</dbReference>
<dbReference type="Proteomes" id="UP001309876">
    <property type="component" value="Unassembled WGS sequence"/>
</dbReference>
<dbReference type="Gene3D" id="3.40.630.30">
    <property type="match status" value="1"/>
</dbReference>
<dbReference type="InterPro" id="IPR050603">
    <property type="entry name" value="MYST_HAT"/>
</dbReference>
<keyword evidence="18" id="KW-1185">Reference proteome</keyword>
<evidence type="ECO:0000256" key="4">
    <source>
        <dbReference type="ARBA" id="ARBA00022679"/>
    </source>
</evidence>
<evidence type="ECO:0000256" key="7">
    <source>
        <dbReference type="ARBA" id="ARBA00022833"/>
    </source>
</evidence>
<dbReference type="PROSITE" id="PS51726">
    <property type="entry name" value="MYST_HAT"/>
    <property type="match status" value="1"/>
</dbReference>
<keyword evidence="8" id="KW-0007">Acetylation</keyword>
<comment type="similarity">
    <text evidence="2">Belongs to the MYST (SAS/MOZ) family.</text>
</comment>
<keyword evidence="6" id="KW-0863">Zinc-finger</keyword>
<dbReference type="InterPro" id="IPR036388">
    <property type="entry name" value="WH-like_DNA-bd_sf"/>
</dbReference>
<feature type="region of interest" description="Disordered" evidence="15">
    <location>
        <begin position="382"/>
        <end position="401"/>
    </location>
</feature>
<comment type="subcellular location">
    <subcellularLocation>
        <location evidence="1">Nucleus</location>
    </subcellularLocation>
</comment>
<keyword evidence="9" id="KW-0805">Transcription regulation</keyword>
<evidence type="ECO:0000256" key="15">
    <source>
        <dbReference type="SAM" id="MobiDB-lite"/>
    </source>
</evidence>
<evidence type="ECO:0000256" key="10">
    <source>
        <dbReference type="ARBA" id="ARBA00023163"/>
    </source>
</evidence>
<comment type="caution">
    <text evidence="17">The sequence shown here is derived from an EMBL/GenBank/DDBJ whole genome shotgun (WGS) entry which is preliminary data.</text>
</comment>
<evidence type="ECO:0000256" key="14">
    <source>
        <dbReference type="PIRSR" id="PIRSR602717-51"/>
    </source>
</evidence>
<organism evidence="17 18">
    <name type="scientific">Lithohypha guttulata</name>
    <dbReference type="NCBI Taxonomy" id="1690604"/>
    <lineage>
        <taxon>Eukaryota</taxon>
        <taxon>Fungi</taxon>
        <taxon>Dikarya</taxon>
        <taxon>Ascomycota</taxon>
        <taxon>Pezizomycotina</taxon>
        <taxon>Eurotiomycetes</taxon>
        <taxon>Chaetothyriomycetidae</taxon>
        <taxon>Chaetothyriales</taxon>
        <taxon>Trichomeriaceae</taxon>
        <taxon>Lithohypha</taxon>
    </lineage>
</organism>
<dbReference type="PANTHER" id="PTHR10615:SF219">
    <property type="entry name" value="HISTONE ACETYLTRANSFERASE KAT5"/>
    <property type="match status" value="1"/>
</dbReference>
<reference evidence="17 18" key="1">
    <citation type="submission" date="2023-08" db="EMBL/GenBank/DDBJ databases">
        <title>Black Yeasts Isolated from many extreme environments.</title>
        <authorList>
            <person name="Coleine C."/>
            <person name="Stajich J.E."/>
            <person name="Selbmann L."/>
        </authorList>
    </citation>
    <scope>NUCLEOTIDE SEQUENCE [LARGE SCALE GENOMIC DNA]</scope>
    <source>
        <strain evidence="17 18">CCFEE 5910</strain>
    </source>
</reference>
<dbReference type="EC" id="2.3.1.48" evidence="3"/>
<dbReference type="GeneID" id="90021106"/>
<evidence type="ECO:0000256" key="12">
    <source>
        <dbReference type="ARBA" id="ARBA00023315"/>
    </source>
</evidence>
<dbReference type="SUPFAM" id="SSF55729">
    <property type="entry name" value="Acyl-CoA N-acyltransferases (Nat)"/>
    <property type="match status" value="1"/>
</dbReference>
<evidence type="ECO:0000256" key="11">
    <source>
        <dbReference type="ARBA" id="ARBA00023242"/>
    </source>
</evidence>
<dbReference type="GO" id="GO:0035267">
    <property type="term" value="C:NuA4 histone acetyltransferase complex"/>
    <property type="evidence" value="ECO:0007669"/>
    <property type="project" value="TreeGrafter"/>
</dbReference>
<gene>
    <name evidence="17" type="primary">SAS2</name>
    <name evidence="17" type="ORF">LTR05_007257</name>
</gene>
<dbReference type="PANTHER" id="PTHR10615">
    <property type="entry name" value="HISTONE ACETYLTRANSFERASE"/>
    <property type="match status" value="1"/>
</dbReference>
<dbReference type="EMBL" id="JAVRRJ010000008">
    <property type="protein sequence ID" value="KAK5082114.1"/>
    <property type="molecule type" value="Genomic_DNA"/>
</dbReference>
<dbReference type="RefSeq" id="XP_064758483.1">
    <property type="nucleotide sequence ID" value="XM_064895796.1"/>
</dbReference>
<evidence type="ECO:0000256" key="1">
    <source>
        <dbReference type="ARBA" id="ARBA00004123"/>
    </source>
</evidence>
<accession>A0AAN7SVP9</accession>
<dbReference type="GO" id="GO:0046972">
    <property type="term" value="F:histone H4K16 acetyltransferase activity"/>
    <property type="evidence" value="ECO:0007669"/>
    <property type="project" value="TreeGrafter"/>
</dbReference>
<evidence type="ECO:0000256" key="6">
    <source>
        <dbReference type="ARBA" id="ARBA00022771"/>
    </source>
</evidence>
<evidence type="ECO:0000313" key="17">
    <source>
        <dbReference type="EMBL" id="KAK5082114.1"/>
    </source>
</evidence>
<evidence type="ECO:0000256" key="5">
    <source>
        <dbReference type="ARBA" id="ARBA00022723"/>
    </source>
</evidence>
<evidence type="ECO:0000313" key="18">
    <source>
        <dbReference type="Proteomes" id="UP001309876"/>
    </source>
</evidence>
<keyword evidence="11" id="KW-0539">Nucleus</keyword>
<protein>
    <recommendedName>
        <fullName evidence="3">histone acetyltransferase</fullName>
        <ecNumber evidence="3">2.3.1.48</ecNumber>
    </recommendedName>
</protein>
<evidence type="ECO:0000256" key="9">
    <source>
        <dbReference type="ARBA" id="ARBA00023015"/>
    </source>
</evidence>
<name>A0AAN7SVP9_9EURO</name>
<evidence type="ECO:0000256" key="8">
    <source>
        <dbReference type="ARBA" id="ARBA00022990"/>
    </source>
</evidence>
<dbReference type="Pfam" id="PF01853">
    <property type="entry name" value="MOZ_SAS"/>
    <property type="match status" value="1"/>
</dbReference>
<dbReference type="InterPro" id="IPR016181">
    <property type="entry name" value="Acyl_CoA_acyltransferase"/>
</dbReference>
<keyword evidence="5" id="KW-0479">Metal-binding</keyword>
<dbReference type="Gene3D" id="3.30.60.60">
    <property type="entry name" value="N-acetyl transferase-like"/>
    <property type="match status" value="1"/>
</dbReference>
<proteinExistence type="inferred from homology"/>
<dbReference type="InterPro" id="IPR002717">
    <property type="entry name" value="HAT_MYST-type"/>
</dbReference>
<evidence type="ECO:0000259" key="16">
    <source>
        <dbReference type="PROSITE" id="PS51726"/>
    </source>
</evidence>
<evidence type="ECO:0000256" key="13">
    <source>
        <dbReference type="ARBA" id="ARBA00045805"/>
    </source>
</evidence>
<dbReference type="InterPro" id="IPR040706">
    <property type="entry name" value="Zf-MYST"/>
</dbReference>
<dbReference type="AlphaFoldDB" id="A0AAN7SVP9"/>
<dbReference type="GO" id="GO:0005634">
    <property type="term" value="C:nucleus"/>
    <property type="evidence" value="ECO:0007669"/>
    <property type="project" value="UniProtKB-SubCell"/>
</dbReference>
<dbReference type="GO" id="GO:0006355">
    <property type="term" value="P:regulation of DNA-templated transcription"/>
    <property type="evidence" value="ECO:0007669"/>
    <property type="project" value="InterPro"/>
</dbReference>
<feature type="compositionally biased region" description="Low complexity" evidence="15">
    <location>
        <begin position="384"/>
        <end position="401"/>
    </location>
</feature>